<dbReference type="EMBL" id="MQVX01000001">
    <property type="protein sequence ID" value="PQJ16853.1"/>
    <property type="molecule type" value="Genomic_DNA"/>
</dbReference>
<dbReference type="Proteomes" id="UP000239366">
    <property type="component" value="Unassembled WGS sequence"/>
</dbReference>
<reference evidence="2" key="1">
    <citation type="submission" date="2016-11" db="EMBL/GenBank/DDBJ databases">
        <title>Trade-off between light-utilization and light-protection in marine flavobacteria.</title>
        <authorList>
            <person name="Kumagai Y."/>
            <person name="Yoshizawa S."/>
            <person name="Kogure K."/>
        </authorList>
    </citation>
    <scope>NUCLEOTIDE SEQUENCE [LARGE SCALE GENOMIC DNA]</scope>
    <source>
        <strain evidence="2">SG-18</strain>
    </source>
</reference>
<evidence type="ECO:0000313" key="1">
    <source>
        <dbReference type="EMBL" id="PQJ16853.1"/>
    </source>
</evidence>
<accession>A0A2S7TA78</accession>
<sequence length="142" mass="15721">MSHLSWIIVFLLGLSFYGCEIESGETFHFTPLAITAADLPEEFVINQVYDIPVTLVIPDGCTSFEGFTSSIGINNTRTVEAIGIVQTVDVCTQAIRTVEHSFQLPIEFIDTYNFRFYSGQSESGEATYLEYSIPVVSESSTP</sequence>
<evidence type="ECO:0000313" key="2">
    <source>
        <dbReference type="Proteomes" id="UP000239366"/>
    </source>
</evidence>
<name>A0A2S7TA78_9FLAO</name>
<dbReference type="AlphaFoldDB" id="A0A2S7TA78"/>
<proteinExistence type="predicted"/>
<dbReference type="OrthoDB" id="893802at2"/>
<organism evidence="1 2">
    <name type="scientific">Aureicoccus marinus</name>
    <dbReference type="NCBI Taxonomy" id="754435"/>
    <lineage>
        <taxon>Bacteria</taxon>
        <taxon>Pseudomonadati</taxon>
        <taxon>Bacteroidota</taxon>
        <taxon>Flavobacteriia</taxon>
        <taxon>Flavobacteriales</taxon>
        <taxon>Flavobacteriaceae</taxon>
        <taxon>Aureicoccus</taxon>
    </lineage>
</organism>
<gene>
    <name evidence="1" type="ORF">BST99_11135</name>
</gene>
<protein>
    <submittedName>
        <fullName evidence="1">Uncharacterized protein</fullName>
    </submittedName>
</protein>
<keyword evidence="2" id="KW-1185">Reference proteome</keyword>
<dbReference type="RefSeq" id="WP_146106281.1">
    <property type="nucleotide sequence ID" value="NZ_MQVX01000001.1"/>
</dbReference>
<comment type="caution">
    <text evidence="1">The sequence shown here is derived from an EMBL/GenBank/DDBJ whole genome shotgun (WGS) entry which is preliminary data.</text>
</comment>